<reference evidence="12" key="1">
    <citation type="submission" date="2021-06" db="EMBL/GenBank/DDBJ databases">
        <authorList>
            <person name="Hodson N. C."/>
            <person name="Mongue J. A."/>
            <person name="Jaron S. K."/>
        </authorList>
    </citation>
    <scope>NUCLEOTIDE SEQUENCE</scope>
</reference>
<dbReference type="AlphaFoldDB" id="A0A8J2J9Q1"/>
<feature type="region of interest" description="Disordered" evidence="9">
    <location>
        <begin position="204"/>
        <end position="270"/>
    </location>
</feature>
<keyword evidence="5" id="KW-0746">Sphingolipid metabolism</keyword>
<dbReference type="Pfam" id="PF14360">
    <property type="entry name" value="PAP2_C"/>
    <property type="match status" value="1"/>
</dbReference>
<dbReference type="OrthoDB" id="422827at2759"/>
<proteinExistence type="inferred from homology"/>
<organism evidence="12 13">
    <name type="scientific">Allacma fusca</name>
    <dbReference type="NCBI Taxonomy" id="39272"/>
    <lineage>
        <taxon>Eukaryota</taxon>
        <taxon>Metazoa</taxon>
        <taxon>Ecdysozoa</taxon>
        <taxon>Arthropoda</taxon>
        <taxon>Hexapoda</taxon>
        <taxon>Collembola</taxon>
        <taxon>Symphypleona</taxon>
        <taxon>Sminthuridae</taxon>
        <taxon>Allacma</taxon>
    </lineage>
</organism>
<sequence>MGLVLNIIYIWRAFPPLTDHDVPSESIGSGSSASDTDKYIRDGEVKRGILEEQTFIISLTRDSFQIVGFSPELSSLSLRKYGENSGVPMPGAARCYEDLPKHIIWTGNQLLQTLLPCTSPSQPGESVYPESLIKSHCSLRITNESSRGSIRNNPGVGDLSGDSNFEDTLNDSRWWTTRKMVVLSDNKTDYGSFAEPSQILVVSGGGGQATSTVVTNRHPSSTSRSVHSSSQSLTLSTNNCNFGSNNNNNNNLEYSSNGINTQRSDSLPSRGQPLGLGLALGLVSAANSGVNVNVLSTPVVTTSQGRESKSGIANTYSNSSSPMSTNSGDLLFQRQPLLHECNNGWGSGGHDELIDEAPDEKRNGSAVRIDIPPLSRTGEEDELGSCKRFPKEKRKTAVAFVFLFCNFILATLSLALTHERLPDRNTSKPLPDIVLDNVNTQDWALDVSEILIIIMTAVTFFIMIFHKHRWIVFRRAFVILGVLYLMRSITMYVTVLPVASYTYYCSPKANYTSFLLIAKRVIQLVSGFGLSINGQQTYCGDYIYSGHTVILVTAYLLIQEYTPKKFYLFHWATWLASLTGIVMVLVARGHYTVDVLIAYYAATRIFWIYHTMAHNPQLKNASTSNFLSRIWWFPIFRYLEGNVGGVLPKVYSCPWMKVHRTRRFD</sequence>
<keyword evidence="4 10" id="KW-0812">Transmembrane</keyword>
<dbReference type="Proteomes" id="UP000708208">
    <property type="component" value="Unassembled WGS sequence"/>
</dbReference>
<dbReference type="GO" id="GO:0005789">
    <property type="term" value="C:endoplasmic reticulum membrane"/>
    <property type="evidence" value="ECO:0007669"/>
    <property type="project" value="TreeGrafter"/>
</dbReference>
<dbReference type="InterPro" id="IPR025749">
    <property type="entry name" value="Sphingomyelin_synth-like_dom"/>
</dbReference>
<gene>
    <name evidence="12" type="ORF">AFUS01_LOCUS5727</name>
</gene>
<dbReference type="GO" id="GO:0046513">
    <property type="term" value="P:ceramide biosynthetic process"/>
    <property type="evidence" value="ECO:0007669"/>
    <property type="project" value="TreeGrafter"/>
</dbReference>
<dbReference type="GO" id="GO:0033188">
    <property type="term" value="F:sphingomyelin synthase activity"/>
    <property type="evidence" value="ECO:0007669"/>
    <property type="project" value="TreeGrafter"/>
</dbReference>
<feature type="transmembrane region" description="Helical" evidence="10">
    <location>
        <begin position="542"/>
        <end position="562"/>
    </location>
</feature>
<evidence type="ECO:0000256" key="9">
    <source>
        <dbReference type="SAM" id="MobiDB-lite"/>
    </source>
</evidence>
<evidence type="ECO:0000259" key="11">
    <source>
        <dbReference type="Pfam" id="PF14360"/>
    </source>
</evidence>
<evidence type="ECO:0000256" key="4">
    <source>
        <dbReference type="ARBA" id="ARBA00022692"/>
    </source>
</evidence>
<feature type="transmembrane region" description="Helical" evidence="10">
    <location>
        <begin position="397"/>
        <end position="416"/>
    </location>
</feature>
<dbReference type="GO" id="GO:0006686">
    <property type="term" value="P:sphingomyelin biosynthetic process"/>
    <property type="evidence" value="ECO:0007669"/>
    <property type="project" value="TreeGrafter"/>
</dbReference>
<comment type="subcellular location">
    <subcellularLocation>
        <location evidence="1">Membrane</location>
        <topology evidence="1">Multi-pass membrane protein</topology>
    </subcellularLocation>
</comment>
<name>A0A8J2J9Q1_9HEXA</name>
<keyword evidence="6 10" id="KW-1133">Transmembrane helix</keyword>
<dbReference type="GO" id="GO:0000139">
    <property type="term" value="C:Golgi membrane"/>
    <property type="evidence" value="ECO:0007669"/>
    <property type="project" value="TreeGrafter"/>
</dbReference>
<dbReference type="GO" id="GO:0005886">
    <property type="term" value="C:plasma membrane"/>
    <property type="evidence" value="ECO:0007669"/>
    <property type="project" value="TreeGrafter"/>
</dbReference>
<keyword evidence="7" id="KW-0443">Lipid metabolism</keyword>
<evidence type="ECO:0000256" key="10">
    <source>
        <dbReference type="SAM" id="Phobius"/>
    </source>
</evidence>
<evidence type="ECO:0000256" key="3">
    <source>
        <dbReference type="ARBA" id="ARBA00022679"/>
    </source>
</evidence>
<keyword evidence="13" id="KW-1185">Reference proteome</keyword>
<feature type="transmembrane region" description="Helical" evidence="10">
    <location>
        <begin position="477"/>
        <end position="499"/>
    </location>
</feature>
<evidence type="ECO:0000256" key="8">
    <source>
        <dbReference type="ARBA" id="ARBA00023136"/>
    </source>
</evidence>
<feature type="transmembrane region" description="Helical" evidence="10">
    <location>
        <begin position="568"/>
        <end position="587"/>
    </location>
</feature>
<dbReference type="GO" id="GO:0047493">
    <property type="term" value="F:ceramide cholinephosphotransferase activity"/>
    <property type="evidence" value="ECO:0007669"/>
    <property type="project" value="TreeGrafter"/>
</dbReference>
<feature type="compositionally biased region" description="Low complexity" evidence="9">
    <location>
        <begin position="314"/>
        <end position="325"/>
    </location>
</feature>
<accession>A0A8J2J9Q1</accession>
<feature type="compositionally biased region" description="Low complexity" evidence="9">
    <location>
        <begin position="220"/>
        <end position="260"/>
    </location>
</feature>
<feature type="transmembrane region" description="Helical" evidence="10">
    <location>
        <begin position="443"/>
        <end position="465"/>
    </location>
</feature>
<dbReference type="EMBL" id="CAJVCH010036657">
    <property type="protein sequence ID" value="CAG7716200.1"/>
    <property type="molecule type" value="Genomic_DNA"/>
</dbReference>
<feature type="compositionally biased region" description="Polar residues" evidence="9">
    <location>
        <begin position="209"/>
        <end position="219"/>
    </location>
</feature>
<evidence type="ECO:0000256" key="6">
    <source>
        <dbReference type="ARBA" id="ARBA00022989"/>
    </source>
</evidence>
<feature type="region of interest" description="Disordered" evidence="9">
    <location>
        <begin position="306"/>
        <end position="325"/>
    </location>
</feature>
<dbReference type="PANTHER" id="PTHR21290">
    <property type="entry name" value="SPHINGOMYELIN SYNTHETASE"/>
    <property type="match status" value="1"/>
</dbReference>
<feature type="domain" description="Sphingomyelin synthase-like" evidence="11">
    <location>
        <begin position="539"/>
        <end position="611"/>
    </location>
</feature>
<evidence type="ECO:0000256" key="5">
    <source>
        <dbReference type="ARBA" id="ARBA00022919"/>
    </source>
</evidence>
<keyword evidence="3" id="KW-0808">Transferase</keyword>
<evidence type="ECO:0000313" key="12">
    <source>
        <dbReference type="EMBL" id="CAG7716200.1"/>
    </source>
</evidence>
<comment type="similarity">
    <text evidence="2">Belongs to the sphingomyelin synthase family.</text>
</comment>
<protein>
    <recommendedName>
        <fullName evidence="11">Sphingomyelin synthase-like domain-containing protein</fullName>
    </recommendedName>
</protein>
<evidence type="ECO:0000313" key="13">
    <source>
        <dbReference type="Proteomes" id="UP000708208"/>
    </source>
</evidence>
<dbReference type="PANTHER" id="PTHR21290:SF27">
    <property type="entry name" value="PHOSPHATIDYLCHOLINE:CERAMIDE CHOLINEPHOSPHOTRANSFERASE 1"/>
    <property type="match status" value="1"/>
</dbReference>
<comment type="caution">
    <text evidence="12">The sequence shown here is derived from an EMBL/GenBank/DDBJ whole genome shotgun (WGS) entry which is preliminary data.</text>
</comment>
<evidence type="ECO:0000256" key="2">
    <source>
        <dbReference type="ARBA" id="ARBA00005441"/>
    </source>
</evidence>
<dbReference type="InterPro" id="IPR045221">
    <property type="entry name" value="Sphingomyelin_synth-like"/>
</dbReference>
<keyword evidence="8 10" id="KW-0472">Membrane</keyword>
<evidence type="ECO:0000256" key="7">
    <source>
        <dbReference type="ARBA" id="ARBA00023098"/>
    </source>
</evidence>
<evidence type="ECO:0000256" key="1">
    <source>
        <dbReference type="ARBA" id="ARBA00004141"/>
    </source>
</evidence>